<keyword evidence="4" id="KW-0238">DNA-binding</keyword>
<keyword evidence="6" id="KW-0597">Phosphoprotein</keyword>
<evidence type="ECO:0000313" key="10">
    <source>
        <dbReference type="EMBL" id="MBF9221293.1"/>
    </source>
</evidence>
<evidence type="ECO:0000259" key="8">
    <source>
        <dbReference type="PROSITE" id="PS50045"/>
    </source>
</evidence>
<dbReference type="PROSITE" id="PS50110">
    <property type="entry name" value="RESPONSE_REGULATORY"/>
    <property type="match status" value="1"/>
</dbReference>
<evidence type="ECO:0000256" key="4">
    <source>
        <dbReference type="ARBA" id="ARBA00023125"/>
    </source>
</evidence>
<keyword evidence="5" id="KW-0804">Transcription</keyword>
<keyword evidence="3" id="KW-0805">Transcription regulation</keyword>
<dbReference type="Pfam" id="PF00072">
    <property type="entry name" value="Response_reg"/>
    <property type="match status" value="1"/>
</dbReference>
<dbReference type="Gene3D" id="1.10.8.60">
    <property type="match status" value="1"/>
</dbReference>
<feature type="domain" description="Response regulatory" evidence="9">
    <location>
        <begin position="1"/>
        <end position="114"/>
    </location>
</feature>
<dbReference type="SMART" id="SM00448">
    <property type="entry name" value="REC"/>
    <property type="match status" value="1"/>
</dbReference>
<dbReference type="EMBL" id="JADQDM010000003">
    <property type="protein sequence ID" value="MBF9221293.1"/>
    <property type="molecule type" value="Genomic_DNA"/>
</dbReference>
<dbReference type="Gene3D" id="1.10.10.60">
    <property type="entry name" value="Homeodomain-like"/>
    <property type="match status" value="1"/>
</dbReference>
<keyword evidence="11" id="KW-1185">Reference proteome</keyword>
<evidence type="ECO:0000256" key="5">
    <source>
        <dbReference type="ARBA" id="ARBA00023163"/>
    </source>
</evidence>
<dbReference type="InterPro" id="IPR025662">
    <property type="entry name" value="Sigma_54_int_dom_ATP-bd_1"/>
</dbReference>
<evidence type="ECO:0000313" key="11">
    <source>
        <dbReference type="Proteomes" id="UP000618931"/>
    </source>
</evidence>
<dbReference type="PANTHER" id="PTHR32071">
    <property type="entry name" value="TRANSCRIPTIONAL REGULATORY PROTEIN"/>
    <property type="match status" value="1"/>
</dbReference>
<dbReference type="SUPFAM" id="SSF52172">
    <property type="entry name" value="CheY-like"/>
    <property type="match status" value="1"/>
</dbReference>
<dbReference type="InterPro" id="IPR011006">
    <property type="entry name" value="CheY-like_superfamily"/>
</dbReference>
<evidence type="ECO:0000256" key="6">
    <source>
        <dbReference type="PROSITE-ProRule" id="PRU00169"/>
    </source>
</evidence>
<dbReference type="SMART" id="SM00382">
    <property type="entry name" value="AAA"/>
    <property type="match status" value="1"/>
</dbReference>
<dbReference type="Proteomes" id="UP000618931">
    <property type="component" value="Unassembled WGS sequence"/>
</dbReference>
<dbReference type="Gene3D" id="3.40.50.2300">
    <property type="match status" value="1"/>
</dbReference>
<evidence type="ECO:0000256" key="3">
    <source>
        <dbReference type="ARBA" id="ARBA00023015"/>
    </source>
</evidence>
<evidence type="ECO:0000256" key="2">
    <source>
        <dbReference type="ARBA" id="ARBA00022840"/>
    </source>
</evidence>
<dbReference type="InterPro" id="IPR003593">
    <property type="entry name" value="AAA+_ATPase"/>
</dbReference>
<dbReference type="SUPFAM" id="SSF52540">
    <property type="entry name" value="P-loop containing nucleoside triphosphate hydrolases"/>
    <property type="match status" value="1"/>
</dbReference>
<dbReference type="Gene3D" id="3.40.50.300">
    <property type="entry name" value="P-loop containing nucleotide triphosphate hydrolases"/>
    <property type="match status" value="1"/>
</dbReference>
<dbReference type="PROSITE" id="PS00675">
    <property type="entry name" value="SIGMA54_INTERACT_1"/>
    <property type="match status" value="1"/>
</dbReference>
<dbReference type="CDD" id="cd00009">
    <property type="entry name" value="AAA"/>
    <property type="match status" value="1"/>
</dbReference>
<keyword evidence="1" id="KW-0547">Nucleotide-binding</keyword>
<evidence type="ECO:0000259" key="9">
    <source>
        <dbReference type="PROSITE" id="PS50110"/>
    </source>
</evidence>
<proteinExistence type="predicted"/>
<dbReference type="InterPro" id="IPR058031">
    <property type="entry name" value="AAA_lid_NorR"/>
</dbReference>
<dbReference type="InterPro" id="IPR027417">
    <property type="entry name" value="P-loop_NTPase"/>
</dbReference>
<organism evidence="10 11">
    <name type="scientific">Hymenobacter ruricola</name>
    <dbReference type="NCBI Taxonomy" id="2791023"/>
    <lineage>
        <taxon>Bacteria</taxon>
        <taxon>Pseudomonadati</taxon>
        <taxon>Bacteroidota</taxon>
        <taxon>Cytophagia</taxon>
        <taxon>Cytophagales</taxon>
        <taxon>Hymenobacteraceae</taxon>
        <taxon>Hymenobacter</taxon>
    </lineage>
</organism>
<sequence length="665" mass="73917">MLIVEDEYVIANDLRLLLLEAGYEVLGIADSVAEARLLLARQRPDIVLLDIFLKGSETGLDLAALLEEAGVPFIYISANDSPSVLDAVKATQPSGYIVKPFREKDVLTALEIGRYRHAHGVEVQLRKEKSLQIALTETLAQARPWPDKLLQAAGLLQEAISFDLMAVRYEHGSESFTYRYYRTGFDEYQALDQEAFLRLINLPAAHLPQLRELDQKFYDFPRCYGHEAYAALCRQHPLLQGIAKSLRMAAALVMPVVVGPQHRFMLTFFSRQPDAYRARHLALLDRLEQPVALTLERVLAFEEVARLSERLRQENSYLQDEVKTTANFEEIIGSSPALLRVFNQVSQVAPTDSTVLILGESGTGKELVARAIHNRSGRRAQLLVKLNCAALPATLIESELFGHEKGAFTGAHDRRIGKFELARGGTIFLDEIGELPLELQAKLLRVLQEKEIERLGSNTPIKTDVRVLVATNRELEKEVSAGRFRMDLYFRLAVFPLTLPPLRERLADIPALATYFAQKAARNIGRPFRGLAPEALAELQAYAWPGNIRELENIIEQSVIVGDGQRPLVLGRSLASALFQPAPPPAQAAGSGPRPAQPPKDLLDVKQLQLETEREYILGVLVKTNGRVRGSGGAAELLNLKPTTLEYRMEKLGIRKSITAAGPEA</sequence>
<dbReference type="PROSITE" id="PS00688">
    <property type="entry name" value="SIGMA54_INTERACT_3"/>
    <property type="match status" value="1"/>
</dbReference>
<dbReference type="InterPro" id="IPR002078">
    <property type="entry name" value="Sigma_54_int"/>
</dbReference>
<name>A0ABS0I3I9_9BACT</name>
<gene>
    <name evidence="10" type="ORF">I2H31_09265</name>
</gene>
<evidence type="ECO:0000256" key="7">
    <source>
        <dbReference type="SAM" id="MobiDB-lite"/>
    </source>
</evidence>
<dbReference type="CDD" id="cd17534">
    <property type="entry name" value="REC_DC-like"/>
    <property type="match status" value="1"/>
</dbReference>
<dbReference type="InterPro" id="IPR025944">
    <property type="entry name" value="Sigma_54_int_dom_CS"/>
</dbReference>
<feature type="domain" description="Sigma-54 factor interaction" evidence="8">
    <location>
        <begin position="331"/>
        <end position="560"/>
    </location>
</feature>
<protein>
    <submittedName>
        <fullName evidence="10">Sigma 54-interacting transcriptional regulator</fullName>
    </submittedName>
</protein>
<reference evidence="10 11" key="1">
    <citation type="submission" date="2020-11" db="EMBL/GenBank/DDBJ databases">
        <authorList>
            <person name="Kim M.K."/>
        </authorList>
    </citation>
    <scope>NUCLEOTIDE SEQUENCE [LARGE SCALE GENOMIC DNA]</scope>
    <source>
        <strain evidence="10 11">BT662</strain>
    </source>
</reference>
<dbReference type="Pfam" id="PF00158">
    <property type="entry name" value="Sigma54_activat"/>
    <property type="match status" value="1"/>
</dbReference>
<feature type="region of interest" description="Disordered" evidence="7">
    <location>
        <begin position="581"/>
        <end position="600"/>
    </location>
</feature>
<dbReference type="InterPro" id="IPR001789">
    <property type="entry name" value="Sig_transdc_resp-reg_receiver"/>
</dbReference>
<dbReference type="Pfam" id="PF25601">
    <property type="entry name" value="AAA_lid_14"/>
    <property type="match status" value="1"/>
</dbReference>
<accession>A0ABS0I3I9</accession>
<feature type="modified residue" description="4-aspartylphosphate" evidence="6">
    <location>
        <position position="50"/>
    </location>
</feature>
<dbReference type="PANTHER" id="PTHR32071:SF117">
    <property type="entry name" value="PTS-DEPENDENT DIHYDROXYACETONE KINASE OPERON REGULATORY PROTEIN-RELATED"/>
    <property type="match status" value="1"/>
</dbReference>
<evidence type="ECO:0000256" key="1">
    <source>
        <dbReference type="ARBA" id="ARBA00022741"/>
    </source>
</evidence>
<dbReference type="PROSITE" id="PS50045">
    <property type="entry name" value="SIGMA54_INTERACT_4"/>
    <property type="match status" value="1"/>
</dbReference>
<keyword evidence="2" id="KW-0067">ATP-binding</keyword>
<comment type="caution">
    <text evidence="10">The sequence shown here is derived from an EMBL/GenBank/DDBJ whole genome shotgun (WGS) entry which is preliminary data.</text>
</comment>